<sequence length="94" mass="10862">MVMRIKCVFQHGDGNNVRFSAHYCKRWTTVRNGWISCDLTDQMLVGTACKFGCHPEYTLQGLETTQCLAHDRWSVPSQPVCNRKYCLTINTIIY</sequence>
<feature type="domain" description="Sushi" evidence="3">
    <location>
        <begin position="22"/>
        <end position="83"/>
    </location>
</feature>
<proteinExistence type="predicted"/>
<dbReference type="PROSITE" id="PS50923">
    <property type="entry name" value="SUSHI"/>
    <property type="match status" value="1"/>
</dbReference>
<evidence type="ECO:0000256" key="2">
    <source>
        <dbReference type="PROSITE-ProRule" id="PRU00302"/>
    </source>
</evidence>
<reference evidence="4" key="2">
    <citation type="submission" date="2020-11" db="EMBL/GenBank/DDBJ databases">
        <authorList>
            <person name="McCartney M.A."/>
            <person name="Auch B."/>
            <person name="Kono T."/>
            <person name="Mallez S."/>
            <person name="Becker A."/>
            <person name="Gohl D.M."/>
            <person name="Silverstein K.A.T."/>
            <person name="Koren S."/>
            <person name="Bechman K.B."/>
            <person name="Herman A."/>
            <person name="Abrahante J.E."/>
            <person name="Garbe J."/>
        </authorList>
    </citation>
    <scope>NUCLEOTIDE SEQUENCE</scope>
    <source>
        <strain evidence="4">Duluth1</strain>
        <tissue evidence="4">Whole animal</tissue>
    </source>
</reference>
<dbReference type="Gene3D" id="2.10.70.10">
    <property type="entry name" value="Complement Module, domain 1"/>
    <property type="match status" value="1"/>
</dbReference>
<dbReference type="EMBL" id="JAIWYP010000003">
    <property type="protein sequence ID" value="KAH3852720.1"/>
    <property type="molecule type" value="Genomic_DNA"/>
</dbReference>
<comment type="caution">
    <text evidence="2">Lacks conserved residue(s) required for the propagation of feature annotation.</text>
</comment>
<accession>A0A9D4R498</accession>
<dbReference type="CDD" id="cd00033">
    <property type="entry name" value="CCP"/>
    <property type="match status" value="1"/>
</dbReference>
<dbReference type="InterPro" id="IPR035976">
    <property type="entry name" value="Sushi/SCR/CCP_sf"/>
</dbReference>
<dbReference type="AlphaFoldDB" id="A0A9D4R498"/>
<reference evidence="4" key="1">
    <citation type="journal article" date="2019" name="bioRxiv">
        <title>The Genome of the Zebra Mussel, Dreissena polymorpha: A Resource for Invasive Species Research.</title>
        <authorList>
            <person name="McCartney M.A."/>
            <person name="Auch B."/>
            <person name="Kono T."/>
            <person name="Mallez S."/>
            <person name="Zhang Y."/>
            <person name="Obille A."/>
            <person name="Becker A."/>
            <person name="Abrahante J.E."/>
            <person name="Garbe J."/>
            <person name="Badalamenti J.P."/>
            <person name="Herman A."/>
            <person name="Mangelson H."/>
            <person name="Liachko I."/>
            <person name="Sullivan S."/>
            <person name="Sone E.D."/>
            <person name="Koren S."/>
            <person name="Silverstein K.A.T."/>
            <person name="Beckman K.B."/>
            <person name="Gohl D.M."/>
        </authorList>
    </citation>
    <scope>NUCLEOTIDE SEQUENCE</scope>
    <source>
        <strain evidence="4">Duluth1</strain>
        <tissue evidence="4">Whole animal</tissue>
    </source>
</reference>
<dbReference type="Proteomes" id="UP000828390">
    <property type="component" value="Unassembled WGS sequence"/>
</dbReference>
<dbReference type="SUPFAM" id="SSF57535">
    <property type="entry name" value="Complement control module/SCR domain"/>
    <property type="match status" value="1"/>
</dbReference>
<evidence type="ECO:0000313" key="5">
    <source>
        <dbReference type="Proteomes" id="UP000828390"/>
    </source>
</evidence>
<evidence type="ECO:0000259" key="3">
    <source>
        <dbReference type="PROSITE" id="PS50923"/>
    </source>
</evidence>
<evidence type="ECO:0000313" key="4">
    <source>
        <dbReference type="EMBL" id="KAH3852720.1"/>
    </source>
</evidence>
<feature type="disulfide bond" evidence="2">
    <location>
        <begin position="24"/>
        <end position="67"/>
    </location>
</feature>
<evidence type="ECO:0000256" key="1">
    <source>
        <dbReference type="ARBA" id="ARBA00023157"/>
    </source>
</evidence>
<dbReference type="InterPro" id="IPR000436">
    <property type="entry name" value="Sushi_SCR_CCP_dom"/>
</dbReference>
<dbReference type="SMART" id="SM00032">
    <property type="entry name" value="CCP"/>
    <property type="match status" value="1"/>
</dbReference>
<keyword evidence="1 2" id="KW-1015">Disulfide bond</keyword>
<keyword evidence="5" id="KW-1185">Reference proteome</keyword>
<comment type="caution">
    <text evidence="4">The sequence shown here is derived from an EMBL/GenBank/DDBJ whole genome shotgun (WGS) entry which is preliminary data.</text>
</comment>
<dbReference type="Pfam" id="PF00084">
    <property type="entry name" value="Sushi"/>
    <property type="match status" value="1"/>
</dbReference>
<organism evidence="4 5">
    <name type="scientific">Dreissena polymorpha</name>
    <name type="common">Zebra mussel</name>
    <name type="synonym">Mytilus polymorpha</name>
    <dbReference type="NCBI Taxonomy" id="45954"/>
    <lineage>
        <taxon>Eukaryota</taxon>
        <taxon>Metazoa</taxon>
        <taxon>Spiralia</taxon>
        <taxon>Lophotrochozoa</taxon>
        <taxon>Mollusca</taxon>
        <taxon>Bivalvia</taxon>
        <taxon>Autobranchia</taxon>
        <taxon>Heteroconchia</taxon>
        <taxon>Euheterodonta</taxon>
        <taxon>Imparidentia</taxon>
        <taxon>Neoheterodontei</taxon>
        <taxon>Myida</taxon>
        <taxon>Dreissenoidea</taxon>
        <taxon>Dreissenidae</taxon>
        <taxon>Dreissena</taxon>
    </lineage>
</organism>
<keyword evidence="2" id="KW-0768">Sushi</keyword>
<name>A0A9D4R498_DREPO</name>
<gene>
    <name evidence="4" type="ORF">DPMN_095234</name>
</gene>
<protein>
    <recommendedName>
        <fullName evidence="3">Sushi domain-containing protein</fullName>
    </recommendedName>
</protein>